<proteinExistence type="predicted"/>
<dbReference type="EMBL" id="GGEC01039336">
    <property type="protein sequence ID" value="MBX19820.1"/>
    <property type="molecule type" value="Transcribed_RNA"/>
</dbReference>
<accession>A0A2P2LPF5</accession>
<protein>
    <submittedName>
        <fullName evidence="1">Uncharacterized protein MANES_15G026400</fullName>
    </submittedName>
</protein>
<organism evidence="1">
    <name type="scientific">Rhizophora mucronata</name>
    <name type="common">Asiatic mangrove</name>
    <dbReference type="NCBI Taxonomy" id="61149"/>
    <lineage>
        <taxon>Eukaryota</taxon>
        <taxon>Viridiplantae</taxon>
        <taxon>Streptophyta</taxon>
        <taxon>Embryophyta</taxon>
        <taxon>Tracheophyta</taxon>
        <taxon>Spermatophyta</taxon>
        <taxon>Magnoliopsida</taxon>
        <taxon>eudicotyledons</taxon>
        <taxon>Gunneridae</taxon>
        <taxon>Pentapetalae</taxon>
        <taxon>rosids</taxon>
        <taxon>fabids</taxon>
        <taxon>Malpighiales</taxon>
        <taxon>Rhizophoraceae</taxon>
        <taxon>Rhizophora</taxon>
    </lineage>
</organism>
<sequence length="35" mass="3844">MSEIGDSIGCPSNYTINSTRTSPILVPIQQVYKKC</sequence>
<name>A0A2P2LPF5_RHIMU</name>
<dbReference type="AlphaFoldDB" id="A0A2P2LPF5"/>
<reference evidence="1" key="1">
    <citation type="submission" date="2018-02" db="EMBL/GenBank/DDBJ databases">
        <title>Rhizophora mucronata_Transcriptome.</title>
        <authorList>
            <person name="Meera S.P."/>
            <person name="Sreeshan A."/>
            <person name="Augustine A."/>
        </authorList>
    </citation>
    <scope>NUCLEOTIDE SEQUENCE</scope>
    <source>
        <tissue evidence="1">Leaf</tissue>
    </source>
</reference>
<evidence type="ECO:0000313" key="1">
    <source>
        <dbReference type="EMBL" id="MBX19820.1"/>
    </source>
</evidence>